<dbReference type="RefSeq" id="WP_279253421.1">
    <property type="nucleotide sequence ID" value="NZ_SHNP01000005.1"/>
</dbReference>
<dbReference type="PANTHER" id="PTHR12117:SF0">
    <property type="entry name" value="PROLYL 3-HYDROXYLASE OGFOD1"/>
    <property type="match status" value="1"/>
</dbReference>
<dbReference type="Pfam" id="PF13640">
    <property type="entry name" value="2OG-FeII_Oxy_3"/>
    <property type="match status" value="1"/>
</dbReference>
<dbReference type="SMART" id="SM00702">
    <property type="entry name" value="P4Hc"/>
    <property type="match status" value="1"/>
</dbReference>
<keyword evidence="2" id="KW-0223">Dioxygenase</keyword>
<dbReference type="Gene3D" id="2.60.120.620">
    <property type="entry name" value="q2cbj1_9rhob like domain"/>
    <property type="match status" value="1"/>
</dbReference>
<dbReference type="InterPro" id="IPR044862">
    <property type="entry name" value="Pro_4_hyd_alph_FE2OG_OXY"/>
</dbReference>
<dbReference type="Proteomes" id="UP001143307">
    <property type="component" value="Unassembled WGS sequence"/>
</dbReference>
<comment type="cofactor">
    <cofactor evidence="1">
        <name>L-ascorbate</name>
        <dbReference type="ChEBI" id="CHEBI:38290"/>
    </cofactor>
</comment>
<dbReference type="PANTHER" id="PTHR12117">
    <property type="entry name" value="HISTONE ACETYLTRANSFERASE COMPLEX"/>
    <property type="match status" value="1"/>
</dbReference>
<dbReference type="InterPro" id="IPR051842">
    <property type="entry name" value="uS12_prolyl_hydroxylase"/>
</dbReference>
<reference evidence="5" key="1">
    <citation type="submission" date="2019-02" db="EMBL/GenBank/DDBJ databases">
        <authorList>
            <person name="Li S.-H."/>
        </authorList>
    </citation>
    <scope>NUCLEOTIDE SEQUENCE</scope>
    <source>
        <strain evidence="5">IMCC8485</strain>
    </source>
</reference>
<protein>
    <submittedName>
        <fullName evidence="5">2OG-Fe(II) oxygenase</fullName>
    </submittedName>
</protein>
<sequence length="248" mass="28083">MTEKPIIDYDRLHAESDDMAKSFGHAQPFSHIVIDDFISPEFTERLNREFPDLAAKRKAGSKHIPVYLDDGSEAQQGKEWLSRERLVPHVYRRLYWELNNNPFVGLLEKVTGISGLLADPHMAGGGVHNTSTGGYLKVHADFNKHPQYGLDRRLNLLIYLNENWPPEYGGDLELWTADMGNMAKKIAPVAGRCVIFQTTTTSFHGHPHPMTCPPDRGRRSIALYYYSNGRPQEEGDIEHGTLWQSTPA</sequence>
<evidence type="ECO:0000259" key="4">
    <source>
        <dbReference type="SMART" id="SM00702"/>
    </source>
</evidence>
<evidence type="ECO:0000256" key="2">
    <source>
        <dbReference type="ARBA" id="ARBA00022964"/>
    </source>
</evidence>
<organism evidence="5 6">
    <name type="scientific">Candidatus Seongchinamella marina</name>
    <dbReference type="NCBI Taxonomy" id="2518990"/>
    <lineage>
        <taxon>Bacteria</taxon>
        <taxon>Pseudomonadati</taxon>
        <taxon>Pseudomonadota</taxon>
        <taxon>Gammaproteobacteria</taxon>
        <taxon>Cellvibrionales</taxon>
        <taxon>Halieaceae</taxon>
        <taxon>Seongchinamella</taxon>
    </lineage>
</organism>
<gene>
    <name evidence="5" type="ORF">EYC87_13940</name>
</gene>
<feature type="domain" description="Prolyl 4-hydroxylase alpha subunit" evidence="4">
    <location>
        <begin position="29"/>
        <end position="227"/>
    </location>
</feature>
<proteinExistence type="predicted"/>
<dbReference type="InterPro" id="IPR006620">
    <property type="entry name" value="Pro_4_hyd_alph"/>
</dbReference>
<accession>A0ABT3SYJ7</accession>
<dbReference type="EMBL" id="SHNP01000005">
    <property type="protein sequence ID" value="MCX2974690.1"/>
    <property type="molecule type" value="Genomic_DNA"/>
</dbReference>
<evidence type="ECO:0000256" key="3">
    <source>
        <dbReference type="ARBA" id="ARBA00023002"/>
    </source>
</evidence>
<evidence type="ECO:0000256" key="1">
    <source>
        <dbReference type="ARBA" id="ARBA00001961"/>
    </source>
</evidence>
<name>A0ABT3SYJ7_9GAMM</name>
<keyword evidence="3" id="KW-0560">Oxidoreductase</keyword>
<keyword evidence="6" id="KW-1185">Reference proteome</keyword>
<comment type="caution">
    <text evidence="5">The sequence shown here is derived from an EMBL/GenBank/DDBJ whole genome shotgun (WGS) entry which is preliminary data.</text>
</comment>
<evidence type="ECO:0000313" key="5">
    <source>
        <dbReference type="EMBL" id="MCX2974690.1"/>
    </source>
</evidence>
<evidence type="ECO:0000313" key="6">
    <source>
        <dbReference type="Proteomes" id="UP001143307"/>
    </source>
</evidence>